<evidence type="ECO:0000256" key="11">
    <source>
        <dbReference type="PROSITE-ProRule" id="PRU00560"/>
    </source>
</evidence>
<comment type="catalytic activity">
    <reaction evidence="8">
        <text>Couples ATP hydrolysis with the unwinding of duplex DNA by translocating in the 3'-5' direction.</text>
        <dbReference type="EC" id="5.6.2.4"/>
    </reaction>
</comment>
<keyword evidence="7" id="KW-0413">Isomerase</keyword>
<feature type="domain" description="UvrD-like helicase ATP-binding" evidence="13">
    <location>
        <begin position="6"/>
        <end position="282"/>
    </location>
</feature>
<keyword evidence="16" id="KW-1185">Reference proteome</keyword>
<dbReference type="Gene3D" id="1.10.486.10">
    <property type="entry name" value="PCRA, domain 4"/>
    <property type="match status" value="1"/>
</dbReference>
<comment type="similarity">
    <text evidence="1">Belongs to the helicase family. UvrD subfamily.</text>
</comment>
<dbReference type="Proteomes" id="UP000664521">
    <property type="component" value="Unassembled WGS sequence"/>
</dbReference>
<feature type="domain" description="UvrD-like helicase C-terminal" evidence="14">
    <location>
        <begin position="283"/>
        <end position="603"/>
    </location>
</feature>
<dbReference type="Gene3D" id="1.10.10.160">
    <property type="match status" value="1"/>
</dbReference>
<evidence type="ECO:0000256" key="5">
    <source>
        <dbReference type="ARBA" id="ARBA00022840"/>
    </source>
</evidence>
<evidence type="ECO:0000259" key="14">
    <source>
        <dbReference type="PROSITE" id="PS51217"/>
    </source>
</evidence>
<evidence type="ECO:0000256" key="10">
    <source>
        <dbReference type="ARBA" id="ARBA00048988"/>
    </source>
</evidence>
<gene>
    <name evidence="15" type="ORF">HETSPECPRED_002844</name>
</gene>
<feature type="region of interest" description="Disordered" evidence="12">
    <location>
        <begin position="913"/>
        <end position="993"/>
    </location>
</feature>
<dbReference type="CDD" id="cd17932">
    <property type="entry name" value="DEXQc_UvrD"/>
    <property type="match status" value="1"/>
</dbReference>
<name>A0A8H3J5R7_9LECA</name>
<evidence type="ECO:0000256" key="6">
    <source>
        <dbReference type="ARBA" id="ARBA00023125"/>
    </source>
</evidence>
<evidence type="ECO:0000256" key="7">
    <source>
        <dbReference type="ARBA" id="ARBA00023235"/>
    </source>
</evidence>
<evidence type="ECO:0000256" key="3">
    <source>
        <dbReference type="ARBA" id="ARBA00022801"/>
    </source>
</evidence>
<dbReference type="SUPFAM" id="SSF52540">
    <property type="entry name" value="P-loop containing nucleoside triphosphate hydrolases"/>
    <property type="match status" value="1"/>
</dbReference>
<feature type="compositionally biased region" description="Polar residues" evidence="12">
    <location>
        <begin position="913"/>
        <end position="925"/>
    </location>
</feature>
<feature type="region of interest" description="Disordered" evidence="12">
    <location>
        <begin position="817"/>
        <end position="836"/>
    </location>
</feature>
<protein>
    <recommendedName>
        <fullName evidence="9">DNA 3'-5' helicase</fullName>
        <ecNumber evidence="9">5.6.2.4</ecNumber>
    </recommendedName>
</protein>
<dbReference type="PROSITE" id="PS51198">
    <property type="entry name" value="UVRD_HELICASE_ATP_BIND"/>
    <property type="match status" value="1"/>
</dbReference>
<evidence type="ECO:0000313" key="15">
    <source>
        <dbReference type="EMBL" id="CAF9941018.1"/>
    </source>
</evidence>
<keyword evidence="3 11" id="KW-0378">Hydrolase</keyword>
<dbReference type="GO" id="GO:0000725">
    <property type="term" value="P:recombinational repair"/>
    <property type="evidence" value="ECO:0007669"/>
    <property type="project" value="TreeGrafter"/>
</dbReference>
<dbReference type="InterPro" id="IPR014016">
    <property type="entry name" value="UvrD-like_ATP-bd"/>
</dbReference>
<evidence type="ECO:0000259" key="13">
    <source>
        <dbReference type="PROSITE" id="PS51198"/>
    </source>
</evidence>
<dbReference type="Pfam" id="PF00580">
    <property type="entry name" value="UvrD-helicase"/>
    <property type="match status" value="1"/>
</dbReference>
<evidence type="ECO:0000256" key="2">
    <source>
        <dbReference type="ARBA" id="ARBA00022741"/>
    </source>
</evidence>
<feature type="binding site" evidence="11">
    <location>
        <begin position="27"/>
        <end position="34"/>
    </location>
    <ligand>
        <name>ATP</name>
        <dbReference type="ChEBI" id="CHEBI:30616"/>
    </ligand>
</feature>
<dbReference type="Pfam" id="PF13361">
    <property type="entry name" value="UvrD_C"/>
    <property type="match status" value="1"/>
</dbReference>
<evidence type="ECO:0000313" key="16">
    <source>
        <dbReference type="Proteomes" id="UP000664521"/>
    </source>
</evidence>
<keyword evidence="5 11" id="KW-0067">ATP-binding</keyword>
<keyword evidence="2 11" id="KW-0547">Nucleotide-binding</keyword>
<dbReference type="CDD" id="cd18807">
    <property type="entry name" value="SF1_C_UvrD"/>
    <property type="match status" value="1"/>
</dbReference>
<dbReference type="InterPro" id="IPR014017">
    <property type="entry name" value="DNA_helicase_UvrD-like_C"/>
</dbReference>
<dbReference type="PROSITE" id="PS51217">
    <property type="entry name" value="UVRD_HELICASE_CTER"/>
    <property type="match status" value="1"/>
</dbReference>
<keyword evidence="6" id="KW-0238">DNA-binding</keyword>
<dbReference type="InterPro" id="IPR013986">
    <property type="entry name" value="DExx_box_DNA_helicase_dom_sf"/>
</dbReference>
<dbReference type="OrthoDB" id="1470711at2759"/>
<dbReference type="GO" id="GO:0003677">
    <property type="term" value="F:DNA binding"/>
    <property type="evidence" value="ECO:0007669"/>
    <property type="project" value="UniProtKB-KW"/>
</dbReference>
<dbReference type="AlphaFoldDB" id="A0A8H3J5R7"/>
<proteinExistence type="inferred from homology"/>
<evidence type="ECO:0000256" key="4">
    <source>
        <dbReference type="ARBA" id="ARBA00022806"/>
    </source>
</evidence>
<accession>A0A8H3J5R7</accession>
<evidence type="ECO:0000256" key="9">
    <source>
        <dbReference type="ARBA" id="ARBA00034808"/>
    </source>
</evidence>
<organism evidence="15 16">
    <name type="scientific">Heterodermia speciosa</name>
    <dbReference type="NCBI Taxonomy" id="116794"/>
    <lineage>
        <taxon>Eukaryota</taxon>
        <taxon>Fungi</taxon>
        <taxon>Dikarya</taxon>
        <taxon>Ascomycota</taxon>
        <taxon>Pezizomycotina</taxon>
        <taxon>Lecanoromycetes</taxon>
        <taxon>OSLEUM clade</taxon>
        <taxon>Lecanoromycetidae</taxon>
        <taxon>Caliciales</taxon>
        <taxon>Physciaceae</taxon>
        <taxon>Heterodermia</taxon>
    </lineage>
</organism>
<evidence type="ECO:0000256" key="12">
    <source>
        <dbReference type="SAM" id="MobiDB-lite"/>
    </source>
</evidence>
<dbReference type="PANTHER" id="PTHR11070">
    <property type="entry name" value="UVRD / RECB / PCRA DNA HELICASE FAMILY MEMBER"/>
    <property type="match status" value="1"/>
</dbReference>
<comment type="caution">
    <text evidence="15">The sequence shown here is derived from an EMBL/GenBank/DDBJ whole genome shotgun (WGS) entry which is preliminary data.</text>
</comment>
<sequence length="1023" mass="114103">MEPMLAELNAAQHTAVTSPAAVLQILAPPGSGKTKTLTSRVAYLLSHHHYQPWNILCLTFTIKSSREMKERIARLIGNGLEAKLILGTFHSVCRRYLARYGHLIGIRTGFAIADSSDSISIIKRIVKRYHLQIDPKKAQSRISSSKSKGLTYEDIRKVEAHQKNMDQQDFIRVFEAYQDHLDQSNLLDYDDLLLRCVDLLRQHPVCVSNIEVVLIDEFQDTNIVQFELMQLFAAKHKRITTVGDPDQSIYGWRSAEIKNLKRMQEQYSDTLVIYLEDNYRSSGAILLAAREVIEQDESRIPRPLLPTHCPGTVPVLRLLPTADIEGLWIVSEIKRAIAHTGNLLEHSDFAVLLRSASLSRQVEAALGKAGIPYRMVGGQRFFDRFEIKVLLDYLRVISQPDHNDALARIINVPPRGIGPATVKTLLESAETSRGNLSLWQFLRNLVRGEGGALVKISKSAMQGLASLVGIVLTAVSKLTHTMKPHSPKELLCYIIKKLNFEDYLKKTHEQDYDSRWANVEELLAQAADYPAHAGNDASITEDFVLPVIKDVQQDIGNAAEEALSRFLSNVALATEIQREDESDDNESTPQARVTISTIHAAKGLEWPVVFIPSAYGGSIPHSRAEDTNEERRLLYVAMTRAQAMLYISRPVKNSQRGQYFFVSAQGKVLTFIRGNNPFAFLVIENYIARILRRDCPAERSVILNSSVVTRAEDDLWPLDGTEIPEKAERRWDKSSSMDNNWDQQLPSKRRRMLSPIDDRRNPTIQALSGTLESPMITTTTTTMQDSSSFSYVAHGGFTTAASQLQAIEAEAARSRMAAIPESKPKKSSKFSSFTKRPTGQRSLATYFGNPSITDISTASNVRVPTTVAPVSNLVAKASTEIYVALESDINMITNEISLPPSRKPLHQIPQDLSTHRLSNLPTPRLSSRPLDHDDDSYAFPEKKNYPFFSSSPPKEPSPNPGAEDCFEHDSASSTSVQENAMRPASTLHTTSVQQVGARKTLGVKRSMKGWSAKGGFEVPRKVG</sequence>
<dbReference type="GO" id="GO:0043138">
    <property type="term" value="F:3'-5' DNA helicase activity"/>
    <property type="evidence" value="ECO:0007669"/>
    <property type="project" value="UniProtKB-EC"/>
</dbReference>
<dbReference type="PANTHER" id="PTHR11070:SF2">
    <property type="entry name" value="ATP-DEPENDENT DNA HELICASE SRS2"/>
    <property type="match status" value="1"/>
</dbReference>
<dbReference type="GO" id="GO:0005524">
    <property type="term" value="F:ATP binding"/>
    <property type="evidence" value="ECO:0007669"/>
    <property type="project" value="UniProtKB-UniRule"/>
</dbReference>
<evidence type="ECO:0000256" key="1">
    <source>
        <dbReference type="ARBA" id="ARBA00009922"/>
    </source>
</evidence>
<evidence type="ECO:0000256" key="8">
    <source>
        <dbReference type="ARBA" id="ARBA00034617"/>
    </source>
</evidence>
<dbReference type="Gene3D" id="3.40.50.300">
    <property type="entry name" value="P-loop containing nucleotide triphosphate hydrolases"/>
    <property type="match status" value="2"/>
</dbReference>
<dbReference type="GO" id="GO:0005634">
    <property type="term" value="C:nucleus"/>
    <property type="evidence" value="ECO:0007669"/>
    <property type="project" value="TreeGrafter"/>
</dbReference>
<comment type="catalytic activity">
    <reaction evidence="10">
        <text>ATP + H2O = ADP + phosphate + H(+)</text>
        <dbReference type="Rhea" id="RHEA:13065"/>
        <dbReference type="ChEBI" id="CHEBI:15377"/>
        <dbReference type="ChEBI" id="CHEBI:15378"/>
        <dbReference type="ChEBI" id="CHEBI:30616"/>
        <dbReference type="ChEBI" id="CHEBI:43474"/>
        <dbReference type="ChEBI" id="CHEBI:456216"/>
        <dbReference type="EC" id="5.6.2.4"/>
    </reaction>
</comment>
<dbReference type="InterPro" id="IPR000212">
    <property type="entry name" value="DNA_helicase_UvrD/REP"/>
</dbReference>
<dbReference type="GO" id="GO:0016787">
    <property type="term" value="F:hydrolase activity"/>
    <property type="evidence" value="ECO:0007669"/>
    <property type="project" value="UniProtKB-UniRule"/>
</dbReference>
<dbReference type="EMBL" id="CAJPDS010000171">
    <property type="protein sequence ID" value="CAF9941018.1"/>
    <property type="molecule type" value="Genomic_DNA"/>
</dbReference>
<keyword evidence="4 11" id="KW-0347">Helicase</keyword>
<dbReference type="EC" id="5.6.2.4" evidence="9"/>
<reference evidence="15" key="1">
    <citation type="submission" date="2021-03" db="EMBL/GenBank/DDBJ databases">
        <authorList>
            <person name="Tagirdzhanova G."/>
        </authorList>
    </citation>
    <scope>NUCLEOTIDE SEQUENCE</scope>
</reference>
<dbReference type="InterPro" id="IPR027417">
    <property type="entry name" value="P-loop_NTPase"/>
</dbReference>